<evidence type="ECO:0008006" key="3">
    <source>
        <dbReference type="Google" id="ProtNLM"/>
    </source>
</evidence>
<evidence type="ECO:0000313" key="1">
    <source>
        <dbReference type="EMBL" id="MBP1934893.1"/>
    </source>
</evidence>
<comment type="caution">
    <text evidence="1">The sequence shown here is derived from an EMBL/GenBank/DDBJ whole genome shotgun (WGS) entry which is preliminary data.</text>
</comment>
<gene>
    <name evidence="1" type="ORF">J2Z37_004913</name>
</gene>
<sequence length="103" mass="12247">MIIKNSLFKRVERIQKAFGPSLVEESKKKQYRFSIDEWTDDEIKDYFFNQPEHLVSKARETDWEWVNDDNPGGRLRTFLKGCSINELKELERLLLESEVGEHA</sequence>
<organism evidence="1 2">
    <name type="scientific">Ammoniphilus resinae</name>
    <dbReference type="NCBI Taxonomy" id="861532"/>
    <lineage>
        <taxon>Bacteria</taxon>
        <taxon>Bacillati</taxon>
        <taxon>Bacillota</taxon>
        <taxon>Bacilli</taxon>
        <taxon>Bacillales</taxon>
        <taxon>Paenibacillaceae</taxon>
        <taxon>Aneurinibacillus group</taxon>
        <taxon>Ammoniphilus</taxon>
    </lineage>
</organism>
<dbReference type="EMBL" id="JAGGKT010000030">
    <property type="protein sequence ID" value="MBP1934893.1"/>
    <property type="molecule type" value="Genomic_DNA"/>
</dbReference>
<proteinExistence type="predicted"/>
<evidence type="ECO:0000313" key="2">
    <source>
        <dbReference type="Proteomes" id="UP001519343"/>
    </source>
</evidence>
<accession>A0ABS4GX94</accession>
<keyword evidence="2" id="KW-1185">Reference proteome</keyword>
<dbReference type="RefSeq" id="WP_209812867.1">
    <property type="nucleotide sequence ID" value="NZ_JAGGKT010000030.1"/>
</dbReference>
<reference evidence="1 2" key="1">
    <citation type="submission" date="2021-03" db="EMBL/GenBank/DDBJ databases">
        <title>Genomic Encyclopedia of Type Strains, Phase IV (KMG-IV): sequencing the most valuable type-strain genomes for metagenomic binning, comparative biology and taxonomic classification.</title>
        <authorList>
            <person name="Goeker M."/>
        </authorList>
    </citation>
    <scope>NUCLEOTIDE SEQUENCE [LARGE SCALE GENOMIC DNA]</scope>
    <source>
        <strain evidence="1 2">DSM 24738</strain>
    </source>
</reference>
<protein>
    <recommendedName>
        <fullName evidence="3">Antitoxin Xre/MbcA/ParS-like toxin-binding domain-containing protein</fullName>
    </recommendedName>
</protein>
<dbReference type="Proteomes" id="UP001519343">
    <property type="component" value="Unassembled WGS sequence"/>
</dbReference>
<name>A0ABS4GX94_9BACL</name>